<dbReference type="GeneID" id="28986019"/>
<dbReference type="AlphaFoldDB" id="A0A0J0XLG9"/>
<evidence type="ECO:0000313" key="2">
    <source>
        <dbReference type="EMBL" id="KLT41930.1"/>
    </source>
</evidence>
<sequence length="334" mass="35891">MTVASSSTPTPSVRDPRRRQSMPLLYSSTPSAPDIERVAPFAFATCPMPEPHRERSLAARAFAAILSPFRRRPAEEFQTRHIARSTPALPHPHKREDALDTWHSWGSELSIASKLVDETHLSPSSAGGRRVRRSLSGTLVRRARTPSVVAPHLAIEAILGKRGLGASQASLRSTAPAPPQISLDFDWGPSASELPSDALCTTLDEPEPPIPPASTSPFARPHSMLTSSANASVLTLTKSKPRLRRLGSRRFSRTAKSPPAVPIPLPRIELELIEDGFAVDFAVIAEDRSSEFLALHGCTRRLRAATARLSGIGGPGESEHSELGSPSGPPPPLS</sequence>
<proteinExistence type="predicted"/>
<evidence type="ECO:0000313" key="3">
    <source>
        <dbReference type="Proteomes" id="UP000053611"/>
    </source>
</evidence>
<organism evidence="2 3">
    <name type="scientific">Cutaneotrichosporon oleaginosum</name>
    <dbReference type="NCBI Taxonomy" id="879819"/>
    <lineage>
        <taxon>Eukaryota</taxon>
        <taxon>Fungi</taxon>
        <taxon>Dikarya</taxon>
        <taxon>Basidiomycota</taxon>
        <taxon>Agaricomycotina</taxon>
        <taxon>Tremellomycetes</taxon>
        <taxon>Trichosporonales</taxon>
        <taxon>Trichosporonaceae</taxon>
        <taxon>Cutaneotrichosporon</taxon>
    </lineage>
</organism>
<accession>A0A0J0XLG9</accession>
<feature type="region of interest" description="Disordered" evidence="1">
    <location>
        <begin position="309"/>
        <end position="334"/>
    </location>
</feature>
<name>A0A0J0XLG9_9TREE</name>
<feature type="region of interest" description="Disordered" evidence="1">
    <location>
        <begin position="1"/>
        <end position="31"/>
    </location>
</feature>
<dbReference type="RefSeq" id="XP_018278421.1">
    <property type="nucleotide sequence ID" value="XM_018425416.1"/>
</dbReference>
<feature type="compositionally biased region" description="Low complexity" evidence="1">
    <location>
        <begin position="1"/>
        <end position="12"/>
    </location>
</feature>
<dbReference type="EMBL" id="KQ087211">
    <property type="protein sequence ID" value="KLT41930.1"/>
    <property type="molecule type" value="Genomic_DNA"/>
</dbReference>
<protein>
    <submittedName>
        <fullName evidence="2">Uncharacterized protein</fullName>
    </submittedName>
</protein>
<keyword evidence="3" id="KW-1185">Reference proteome</keyword>
<evidence type="ECO:0000256" key="1">
    <source>
        <dbReference type="SAM" id="MobiDB-lite"/>
    </source>
</evidence>
<reference evidence="2 3" key="1">
    <citation type="submission" date="2015-03" db="EMBL/GenBank/DDBJ databases">
        <title>Genomics and transcriptomics of the oil-accumulating basidiomycete yeast T. oleaginosus allow insights into substrate utilization and the diverse evolutionary trajectories of mating systems in fungi.</title>
        <authorList>
            <consortium name="DOE Joint Genome Institute"/>
            <person name="Kourist R."/>
            <person name="Kracht O."/>
            <person name="Bracharz F."/>
            <person name="Lipzen A."/>
            <person name="Nolan M."/>
            <person name="Ohm R."/>
            <person name="Grigoriev I."/>
            <person name="Sun S."/>
            <person name="Heitman J."/>
            <person name="Bruck T."/>
            <person name="Nowrousian M."/>
        </authorList>
    </citation>
    <scope>NUCLEOTIDE SEQUENCE [LARGE SCALE GENOMIC DNA]</scope>
    <source>
        <strain evidence="2 3">IBC0246</strain>
    </source>
</reference>
<gene>
    <name evidence="2" type="ORF">CC85DRAFT_302807</name>
</gene>
<dbReference type="Proteomes" id="UP000053611">
    <property type="component" value="Unassembled WGS sequence"/>
</dbReference>